<reference evidence="3" key="1">
    <citation type="submission" date="2016-10" db="EMBL/GenBank/DDBJ databases">
        <authorList>
            <person name="Varghese N."/>
            <person name="Submissions S."/>
        </authorList>
    </citation>
    <scope>NUCLEOTIDE SEQUENCE [LARGE SCALE GENOMIC DNA]</scope>
    <source>
        <strain evidence="3">JCM 21621</strain>
    </source>
</reference>
<evidence type="ECO:0008006" key="4">
    <source>
        <dbReference type="Google" id="ProtNLM"/>
    </source>
</evidence>
<gene>
    <name evidence="2" type="ORF">SAMN05216193_11685</name>
</gene>
<proteinExistence type="predicted"/>
<evidence type="ECO:0000256" key="1">
    <source>
        <dbReference type="SAM" id="Phobius"/>
    </source>
</evidence>
<dbReference type="Proteomes" id="UP000242957">
    <property type="component" value="Unassembled WGS sequence"/>
</dbReference>
<organism evidence="2 3">
    <name type="scientific">Pseudomonas jinjuensis</name>
    <dbReference type="NCBI Taxonomy" id="198616"/>
    <lineage>
        <taxon>Bacteria</taxon>
        <taxon>Pseudomonadati</taxon>
        <taxon>Pseudomonadota</taxon>
        <taxon>Gammaproteobacteria</taxon>
        <taxon>Pseudomonadales</taxon>
        <taxon>Pseudomonadaceae</taxon>
        <taxon>Pseudomonas</taxon>
    </lineage>
</organism>
<keyword evidence="3" id="KW-1185">Reference proteome</keyword>
<dbReference type="AlphaFoldDB" id="A0A1H0MPT4"/>
<feature type="transmembrane region" description="Helical" evidence="1">
    <location>
        <begin position="74"/>
        <end position="94"/>
    </location>
</feature>
<evidence type="ECO:0000313" key="2">
    <source>
        <dbReference type="EMBL" id="SDO82305.1"/>
    </source>
</evidence>
<dbReference type="RefSeq" id="WP_084313495.1">
    <property type="nucleotide sequence ID" value="NZ_FNIJ01000016.1"/>
</dbReference>
<keyword evidence="1" id="KW-0812">Transmembrane</keyword>
<dbReference type="EMBL" id="FNIJ01000016">
    <property type="protein sequence ID" value="SDO82305.1"/>
    <property type="molecule type" value="Genomic_DNA"/>
</dbReference>
<dbReference type="STRING" id="198616.SAMN05216193_11685"/>
<accession>A0A1H0MPT4</accession>
<feature type="transmembrane region" description="Helical" evidence="1">
    <location>
        <begin position="47"/>
        <end position="65"/>
    </location>
</feature>
<feature type="transmembrane region" description="Helical" evidence="1">
    <location>
        <begin position="7"/>
        <end position="27"/>
    </location>
</feature>
<dbReference type="InterPro" id="IPR025597">
    <property type="entry name" value="DUF4345"/>
</dbReference>
<dbReference type="Pfam" id="PF14248">
    <property type="entry name" value="DUF4345"/>
    <property type="match status" value="1"/>
</dbReference>
<evidence type="ECO:0000313" key="3">
    <source>
        <dbReference type="Proteomes" id="UP000242957"/>
    </source>
</evidence>
<keyword evidence="1" id="KW-0472">Membrane</keyword>
<sequence>MLFARLVLSVQALVWGGLGLLYWVRPYEMANLSGMLLMEPASVSDARVFYGGHQFALALFLLFALRRSQLLRPALILVVLVQLTLTLSRLLIAWNEGGMAADAQLFGVIYRGVISLLAILALYWLEKSSEPQPVIAPEPEKPRESDFDGL</sequence>
<name>A0A1H0MPT4_9PSED</name>
<protein>
    <recommendedName>
        <fullName evidence="4">DUF4345 domain-containing protein</fullName>
    </recommendedName>
</protein>
<dbReference type="OrthoDB" id="6890615at2"/>
<feature type="transmembrane region" description="Helical" evidence="1">
    <location>
        <begin position="106"/>
        <end position="125"/>
    </location>
</feature>
<keyword evidence="1" id="KW-1133">Transmembrane helix</keyword>